<dbReference type="EMBL" id="DS985244">
    <property type="protein sequence ID" value="EDV25360.1"/>
    <property type="molecule type" value="Genomic_DNA"/>
</dbReference>
<dbReference type="eggNOG" id="KOG4409">
    <property type="taxonomic scope" value="Eukaryota"/>
</dbReference>
<dbReference type="KEGG" id="tad:TRIADDRAFT_55364"/>
<dbReference type="PANTHER" id="PTHR43798:SF29">
    <property type="entry name" value="AB HYDROLASE-1 DOMAIN-CONTAINING PROTEIN"/>
    <property type="match status" value="1"/>
</dbReference>
<dbReference type="AlphaFoldDB" id="B3RUP5"/>
<evidence type="ECO:0000313" key="3">
    <source>
        <dbReference type="Proteomes" id="UP000009022"/>
    </source>
</evidence>
<dbReference type="InterPro" id="IPR050266">
    <property type="entry name" value="AB_hydrolase_sf"/>
</dbReference>
<protein>
    <recommendedName>
        <fullName evidence="1">AB hydrolase-1 domain-containing protein</fullName>
    </recommendedName>
</protein>
<dbReference type="OrthoDB" id="6431331at2759"/>
<evidence type="ECO:0000259" key="1">
    <source>
        <dbReference type="Pfam" id="PF00561"/>
    </source>
</evidence>
<dbReference type="Proteomes" id="UP000009022">
    <property type="component" value="Unassembled WGS sequence"/>
</dbReference>
<reference evidence="2 3" key="1">
    <citation type="journal article" date="2008" name="Nature">
        <title>The Trichoplax genome and the nature of placozoans.</title>
        <authorList>
            <person name="Srivastava M."/>
            <person name="Begovic E."/>
            <person name="Chapman J."/>
            <person name="Putnam N.H."/>
            <person name="Hellsten U."/>
            <person name="Kawashima T."/>
            <person name="Kuo A."/>
            <person name="Mitros T."/>
            <person name="Salamov A."/>
            <person name="Carpenter M.L."/>
            <person name="Signorovitch A.Y."/>
            <person name="Moreno M.A."/>
            <person name="Kamm K."/>
            <person name="Grimwood J."/>
            <person name="Schmutz J."/>
            <person name="Shapiro H."/>
            <person name="Grigoriev I.V."/>
            <person name="Buss L.W."/>
            <person name="Schierwater B."/>
            <person name="Dellaporta S.L."/>
            <person name="Rokhsar D.S."/>
        </authorList>
    </citation>
    <scope>NUCLEOTIDE SEQUENCE [LARGE SCALE GENOMIC DNA]</scope>
    <source>
        <strain evidence="2 3">Grell-BS-1999</strain>
    </source>
</reference>
<dbReference type="GeneID" id="6752606"/>
<dbReference type="InterPro" id="IPR000073">
    <property type="entry name" value="AB_hydrolase_1"/>
</dbReference>
<dbReference type="HOGENOM" id="CLU_020336_50_1_1"/>
<dbReference type="OMA" id="ESYLMHD"/>
<proteinExistence type="predicted"/>
<dbReference type="PANTHER" id="PTHR43798">
    <property type="entry name" value="MONOACYLGLYCEROL LIPASE"/>
    <property type="match status" value="1"/>
</dbReference>
<organism evidence="2 3">
    <name type="scientific">Trichoplax adhaerens</name>
    <name type="common">Trichoplax reptans</name>
    <dbReference type="NCBI Taxonomy" id="10228"/>
    <lineage>
        <taxon>Eukaryota</taxon>
        <taxon>Metazoa</taxon>
        <taxon>Placozoa</taxon>
        <taxon>Uniplacotomia</taxon>
        <taxon>Trichoplacea</taxon>
        <taxon>Trichoplacidae</taxon>
        <taxon>Trichoplax</taxon>
    </lineage>
</organism>
<gene>
    <name evidence="2" type="ORF">TRIADDRAFT_55364</name>
</gene>
<evidence type="ECO:0000313" key="2">
    <source>
        <dbReference type="EMBL" id="EDV25360.1"/>
    </source>
</evidence>
<dbReference type="InParanoid" id="B3RUP5"/>
<dbReference type="Gene3D" id="3.40.50.1820">
    <property type="entry name" value="alpha/beta hydrolase"/>
    <property type="match status" value="1"/>
</dbReference>
<dbReference type="PhylomeDB" id="B3RUP5"/>
<accession>B3RUP5</accession>
<dbReference type="SUPFAM" id="SSF53474">
    <property type="entry name" value="alpha/beta-Hydrolases"/>
    <property type="match status" value="1"/>
</dbReference>
<feature type="domain" description="AB hydrolase-1" evidence="1">
    <location>
        <begin position="22"/>
        <end position="256"/>
    </location>
</feature>
<dbReference type="STRING" id="10228.B3RUP5"/>
<dbReference type="FunCoup" id="B3RUP5">
    <property type="interactions" value="87"/>
</dbReference>
<dbReference type="Pfam" id="PF00561">
    <property type="entry name" value="Abhydrolase_1"/>
    <property type="match status" value="1"/>
</dbReference>
<dbReference type="CTD" id="6752606"/>
<dbReference type="RefSeq" id="XP_002111393.1">
    <property type="nucleotide sequence ID" value="XM_002111357.1"/>
</dbReference>
<name>B3RUP5_TRIAD</name>
<dbReference type="InterPro" id="IPR029058">
    <property type="entry name" value="AB_hydrolase_fold"/>
</dbReference>
<keyword evidence="3" id="KW-1185">Reference proteome</keyword>
<sequence>MAKTFNYKNSTLAYQDQGNGFPIIFIGSYLCDRSMWRDQVEHLSKRYRCIVLELWDHGQSGHLPSASTTLDELTDDVWEFVRHLQLERFAYIGLSIGGMIGARLALKHPQAIAVLGLFNTGLDKETPENLAVFPALLQQVDEAQAIFPVAVEKLSMAFFSQNSFIENAQYVSEWIEGLINSDTRKIPGTVAIGRAVFQRASILDQISQIQVPTLSLTGDQEFIFPPAIAEEIASRIKGAACVIVPGASHISPIDNPQVVIQAIEELLSKI</sequence>